<sequence>MAPVSFRWRYEDETGGSVTGPGVEFATQDEAEEWFGGAWRELGSAGVAQVVLLDGDTEVYGPMSLSAAE</sequence>
<evidence type="ECO:0000313" key="2">
    <source>
        <dbReference type="Proteomes" id="UP000239203"/>
    </source>
</evidence>
<evidence type="ECO:0000313" key="1">
    <source>
        <dbReference type="EMBL" id="PPK69207.1"/>
    </source>
</evidence>
<organism evidence="1 2">
    <name type="scientific">Actinokineospora auranticolor</name>
    <dbReference type="NCBI Taxonomy" id="155976"/>
    <lineage>
        <taxon>Bacteria</taxon>
        <taxon>Bacillati</taxon>
        <taxon>Actinomycetota</taxon>
        <taxon>Actinomycetes</taxon>
        <taxon>Pseudonocardiales</taxon>
        <taxon>Pseudonocardiaceae</taxon>
        <taxon>Actinokineospora</taxon>
    </lineage>
</organism>
<protein>
    <submittedName>
        <fullName evidence="1">Uncharacterized protein</fullName>
    </submittedName>
</protein>
<proteinExistence type="predicted"/>
<reference evidence="1 2" key="1">
    <citation type="submission" date="2018-02" db="EMBL/GenBank/DDBJ databases">
        <title>Genomic Encyclopedia of Archaeal and Bacterial Type Strains, Phase II (KMG-II): from individual species to whole genera.</title>
        <authorList>
            <person name="Goeker M."/>
        </authorList>
    </citation>
    <scope>NUCLEOTIDE SEQUENCE [LARGE SCALE GENOMIC DNA]</scope>
    <source>
        <strain evidence="1 2">YU 961-1</strain>
    </source>
</reference>
<accession>A0A2S6GVI7</accession>
<dbReference type="AlphaFoldDB" id="A0A2S6GVI7"/>
<dbReference type="EMBL" id="PTIX01000004">
    <property type="protein sequence ID" value="PPK69207.1"/>
    <property type="molecule type" value="Genomic_DNA"/>
</dbReference>
<gene>
    <name evidence="1" type="ORF">CLV40_104461</name>
</gene>
<dbReference type="Proteomes" id="UP000239203">
    <property type="component" value="Unassembled WGS sequence"/>
</dbReference>
<keyword evidence="2" id="KW-1185">Reference proteome</keyword>
<name>A0A2S6GVI7_9PSEU</name>
<comment type="caution">
    <text evidence="1">The sequence shown here is derived from an EMBL/GenBank/DDBJ whole genome shotgun (WGS) entry which is preliminary data.</text>
</comment>